<evidence type="ECO:0000313" key="3">
    <source>
        <dbReference type="Proteomes" id="UP000215185"/>
    </source>
</evidence>
<protein>
    <recommendedName>
        <fullName evidence="1">DUF4145 domain-containing protein</fullName>
    </recommendedName>
</protein>
<dbReference type="KEGG" id="smen:SAMEA4412692_1451"/>
<dbReference type="InterPro" id="IPR025285">
    <property type="entry name" value="DUF4145"/>
</dbReference>
<dbReference type="Pfam" id="PF13643">
    <property type="entry name" value="DUF4145"/>
    <property type="match status" value="1"/>
</dbReference>
<feature type="domain" description="DUF4145" evidence="1">
    <location>
        <begin position="115"/>
        <end position="194"/>
    </location>
</feature>
<keyword evidence="3" id="KW-1185">Reference proteome</keyword>
<evidence type="ECO:0000313" key="2">
    <source>
        <dbReference type="EMBL" id="SNU89344.1"/>
    </source>
</evidence>
<gene>
    <name evidence="2" type="ORF">SAMEA4412692_01451</name>
</gene>
<dbReference type="eggNOG" id="ENOG502ZG4Y">
    <property type="taxonomic scope" value="Bacteria"/>
</dbReference>
<sequence>MEFDSSKLTLGGGFAGNSKAFQCPSCSGFSSHLWRYEPVDIIGDANDSIKFIIIAQCQACDDFSAWITNEITIAHIPHKRLDIKDVSFKLIFPHISEGIPKPNNDMPDEVKEIYKEAGEVLDASPRASAALSRLAIEKLVTHLGATGRDLNAQIGDLVSKGMPVRIQQMLDSVRVIGNNAVHPGQINIEDNKELALSLLQFVNLIVDSQITQPKKISEIYNSLPKSYRKSIENRDS</sequence>
<dbReference type="OrthoDB" id="9808624at2"/>
<name>A0A239SX93_9STRE</name>
<accession>A0A239SX93</accession>
<reference evidence="2 3" key="1">
    <citation type="submission" date="2017-06" db="EMBL/GenBank/DDBJ databases">
        <authorList>
            <consortium name="Pathogen Informatics"/>
        </authorList>
    </citation>
    <scope>NUCLEOTIDE SEQUENCE [LARGE SCALE GENOMIC DNA]</scope>
    <source>
        <strain evidence="2 3">NCTC13788</strain>
    </source>
</reference>
<organism evidence="2 3">
    <name type="scientific">Streptococcus merionis</name>
    <dbReference type="NCBI Taxonomy" id="400065"/>
    <lineage>
        <taxon>Bacteria</taxon>
        <taxon>Bacillati</taxon>
        <taxon>Bacillota</taxon>
        <taxon>Bacilli</taxon>
        <taxon>Lactobacillales</taxon>
        <taxon>Streptococcaceae</taxon>
        <taxon>Streptococcus</taxon>
    </lineage>
</organism>
<evidence type="ECO:0000259" key="1">
    <source>
        <dbReference type="Pfam" id="PF13643"/>
    </source>
</evidence>
<dbReference type="EMBL" id="LT906439">
    <property type="protein sequence ID" value="SNU89344.1"/>
    <property type="molecule type" value="Genomic_DNA"/>
</dbReference>
<dbReference type="Proteomes" id="UP000215185">
    <property type="component" value="Chromosome 1"/>
</dbReference>
<proteinExistence type="predicted"/>
<dbReference type="AlphaFoldDB" id="A0A239SX93"/>